<organism evidence="2 3">
    <name type="scientific">Streptomyces tardus</name>
    <dbReference type="NCBI Taxonomy" id="2780544"/>
    <lineage>
        <taxon>Bacteria</taxon>
        <taxon>Bacillati</taxon>
        <taxon>Actinomycetota</taxon>
        <taxon>Actinomycetes</taxon>
        <taxon>Kitasatosporales</taxon>
        <taxon>Streptomycetaceae</taxon>
        <taxon>Streptomyces</taxon>
    </lineage>
</organism>
<evidence type="ECO:0000313" key="2">
    <source>
        <dbReference type="EMBL" id="MBU7597327.1"/>
    </source>
</evidence>
<accession>A0A949JDA6</accession>
<gene>
    <name evidence="2" type="ORF">JGS22_006675</name>
</gene>
<dbReference type="GO" id="GO:0003677">
    <property type="term" value="F:DNA binding"/>
    <property type="evidence" value="ECO:0007669"/>
    <property type="project" value="InterPro"/>
</dbReference>
<dbReference type="InterPro" id="IPR036388">
    <property type="entry name" value="WH-like_DNA-bd_sf"/>
</dbReference>
<dbReference type="SUPFAM" id="SSF46894">
    <property type="entry name" value="C-terminal effector domain of the bipartite response regulators"/>
    <property type="match status" value="1"/>
</dbReference>
<name>A0A949JDA6_9ACTN</name>
<dbReference type="InterPro" id="IPR000792">
    <property type="entry name" value="Tscrpt_reg_LuxR_C"/>
</dbReference>
<reference evidence="2" key="1">
    <citation type="submission" date="2021-06" db="EMBL/GenBank/DDBJ databases">
        <title>Sequencing of actinobacteria type strains.</title>
        <authorList>
            <person name="Nguyen G.-S."/>
            <person name="Wentzel A."/>
        </authorList>
    </citation>
    <scope>NUCLEOTIDE SEQUENCE</scope>
    <source>
        <strain evidence="2">P38-E01</strain>
    </source>
</reference>
<dbReference type="Proteomes" id="UP000694501">
    <property type="component" value="Unassembled WGS sequence"/>
</dbReference>
<sequence length="241" mass="26206">MVIHRDRSRQEQLITAVSGSYAKVLTYARELIEQAEDTIDILHSRVPSSSERLEGAGWSERDLLNCAQDSVTTRVLVSPVLAEESFPRQGSGKAKPIAVRVVRLPSLQVLIADGSTALVVAGPSAARRASLIKEPEVLQAMRMYFESIWNSSLPADEHSIFGDRDRTVLSRQILGALRAGVTDEVAARELTVSVRTYRRYVAEIMALLGANSRFQAGVRAAELGLLPSSSSVPRQPSGPQG</sequence>
<dbReference type="SMART" id="SM00421">
    <property type="entry name" value="HTH_LUXR"/>
    <property type="match status" value="1"/>
</dbReference>
<feature type="domain" description="HTH luxR-type" evidence="1">
    <location>
        <begin position="166"/>
        <end position="220"/>
    </location>
</feature>
<dbReference type="InterPro" id="IPR016032">
    <property type="entry name" value="Sig_transdc_resp-reg_C-effctor"/>
</dbReference>
<dbReference type="GO" id="GO:0006355">
    <property type="term" value="P:regulation of DNA-templated transcription"/>
    <property type="evidence" value="ECO:0007669"/>
    <property type="project" value="InterPro"/>
</dbReference>
<evidence type="ECO:0000259" key="1">
    <source>
        <dbReference type="SMART" id="SM00421"/>
    </source>
</evidence>
<comment type="caution">
    <text evidence="2">The sequence shown here is derived from an EMBL/GenBank/DDBJ whole genome shotgun (WGS) entry which is preliminary data.</text>
</comment>
<dbReference type="AlphaFoldDB" id="A0A949JDA6"/>
<protein>
    <submittedName>
        <fullName evidence="2">LuxR family transcriptional regulator</fullName>
    </submittedName>
</protein>
<evidence type="ECO:0000313" key="3">
    <source>
        <dbReference type="Proteomes" id="UP000694501"/>
    </source>
</evidence>
<dbReference type="EMBL" id="JAELVF020000001">
    <property type="protein sequence ID" value="MBU7597327.1"/>
    <property type="molecule type" value="Genomic_DNA"/>
</dbReference>
<dbReference type="InterPro" id="IPR021586">
    <property type="entry name" value="Tscrpt_reg_TrmB_C"/>
</dbReference>
<dbReference type="Gene3D" id="1.10.10.10">
    <property type="entry name" value="Winged helix-like DNA-binding domain superfamily/Winged helix DNA-binding domain"/>
    <property type="match status" value="1"/>
</dbReference>
<keyword evidence="3" id="KW-1185">Reference proteome</keyword>
<dbReference type="Pfam" id="PF11495">
    <property type="entry name" value="Regulator_TrmB"/>
    <property type="match status" value="1"/>
</dbReference>
<proteinExistence type="predicted"/>